<evidence type="ECO:0000259" key="1">
    <source>
        <dbReference type="Pfam" id="PF13649"/>
    </source>
</evidence>
<dbReference type="GO" id="GO:0010420">
    <property type="term" value="F:polyprenyldihydroxybenzoate methyltransferase activity"/>
    <property type="evidence" value="ECO:0007669"/>
    <property type="project" value="TreeGrafter"/>
</dbReference>
<name>A0A3N4A147_9MICC</name>
<dbReference type="Gene3D" id="3.40.50.150">
    <property type="entry name" value="Vaccinia Virus protein VP39"/>
    <property type="match status" value="1"/>
</dbReference>
<evidence type="ECO:0000313" key="3">
    <source>
        <dbReference type="Proteomes" id="UP000270616"/>
    </source>
</evidence>
<dbReference type="AlphaFoldDB" id="A0A3N4A147"/>
<gene>
    <name evidence="2" type="ORF">EDL96_00620</name>
</gene>
<accession>A0A3N4A147</accession>
<dbReference type="GO" id="GO:0032259">
    <property type="term" value="P:methylation"/>
    <property type="evidence" value="ECO:0007669"/>
    <property type="project" value="UniProtKB-KW"/>
</dbReference>
<protein>
    <submittedName>
        <fullName evidence="2">Class I SAM-dependent methyltransferase</fullName>
    </submittedName>
</protein>
<keyword evidence="2" id="KW-0808">Transferase</keyword>
<reference evidence="2 3" key="1">
    <citation type="submission" date="2018-10" db="EMBL/GenBank/DDBJ databases">
        <title>Kocuria sp. M5W7-7, whole genome shotgun sequence.</title>
        <authorList>
            <person name="Tuo L."/>
        </authorList>
    </citation>
    <scope>NUCLEOTIDE SEQUENCE [LARGE SCALE GENOMIC DNA]</scope>
    <source>
        <strain evidence="2 3">M5W7-7</strain>
    </source>
</reference>
<dbReference type="SUPFAM" id="SSF53335">
    <property type="entry name" value="S-adenosyl-L-methionine-dependent methyltransferases"/>
    <property type="match status" value="1"/>
</dbReference>
<sequence>MRQEGADLNGEARLVDAMLERGSRVLDAGCGPGRIGGELARRGHSVVGVDVDPVLVDAARRDHPEVTWAHGDLAHLDLLDSVLKPAGTHGFDAIVCAGNVMTFLAPGTYGAVLDGFRDHLAPDGRAVIGFGSGRGYDPEQFFDDAAEAGFTSIQRFSTWDLRPYRRNSDFLVAVLGTGA</sequence>
<keyword evidence="2" id="KW-0489">Methyltransferase</keyword>
<organism evidence="2 3">
    <name type="scientific">Kocuria soli</name>
    <dbReference type="NCBI Taxonomy" id="2485125"/>
    <lineage>
        <taxon>Bacteria</taxon>
        <taxon>Bacillati</taxon>
        <taxon>Actinomycetota</taxon>
        <taxon>Actinomycetes</taxon>
        <taxon>Micrococcales</taxon>
        <taxon>Micrococcaceae</taxon>
        <taxon>Kocuria</taxon>
    </lineage>
</organism>
<dbReference type="InterPro" id="IPR041698">
    <property type="entry name" value="Methyltransf_25"/>
</dbReference>
<dbReference type="Proteomes" id="UP000270616">
    <property type="component" value="Unassembled WGS sequence"/>
</dbReference>
<evidence type="ECO:0000313" key="2">
    <source>
        <dbReference type="EMBL" id="ROZ65804.1"/>
    </source>
</evidence>
<dbReference type="InterPro" id="IPR029063">
    <property type="entry name" value="SAM-dependent_MTases_sf"/>
</dbReference>
<proteinExistence type="predicted"/>
<dbReference type="PANTHER" id="PTHR43464:SF23">
    <property type="entry name" value="JUVENILE HORMONE ACID O-METHYLTRANSFERASE"/>
    <property type="match status" value="1"/>
</dbReference>
<dbReference type="Pfam" id="PF13649">
    <property type="entry name" value="Methyltransf_25"/>
    <property type="match status" value="1"/>
</dbReference>
<dbReference type="EMBL" id="RKMF01000001">
    <property type="protein sequence ID" value="ROZ65804.1"/>
    <property type="molecule type" value="Genomic_DNA"/>
</dbReference>
<feature type="domain" description="Methyltransferase" evidence="1">
    <location>
        <begin position="25"/>
        <end position="124"/>
    </location>
</feature>
<dbReference type="PANTHER" id="PTHR43464">
    <property type="entry name" value="METHYLTRANSFERASE"/>
    <property type="match status" value="1"/>
</dbReference>
<comment type="caution">
    <text evidence="2">The sequence shown here is derived from an EMBL/GenBank/DDBJ whole genome shotgun (WGS) entry which is preliminary data.</text>
</comment>
<dbReference type="CDD" id="cd02440">
    <property type="entry name" value="AdoMet_MTases"/>
    <property type="match status" value="1"/>
</dbReference>
<keyword evidence="3" id="KW-1185">Reference proteome</keyword>
<dbReference type="OrthoDB" id="7062303at2"/>